<keyword evidence="1" id="KW-1133">Transmembrane helix</keyword>
<accession>A0A941IIW4</accession>
<dbReference type="RefSeq" id="WP_212516321.1">
    <property type="nucleotide sequence ID" value="NZ_JAGSOH010000004.1"/>
</dbReference>
<evidence type="ECO:0000313" key="2">
    <source>
        <dbReference type="EMBL" id="MBR7825161.1"/>
    </source>
</evidence>
<dbReference type="Proteomes" id="UP000676325">
    <property type="component" value="Unassembled WGS sequence"/>
</dbReference>
<feature type="transmembrane region" description="Helical" evidence="1">
    <location>
        <begin position="71"/>
        <end position="92"/>
    </location>
</feature>
<sequence length="120" mass="12169">MSEVIEVTQAEKSHSKVGEVASKAALVGMSMMGSSVAHTEPHADHGYAPARWAAAAISGIGWLVGGIAFPFGVWALVVLGGVLQIVAVIVNLSMNAAGMGAKANDDWAAAKLKAAEARAS</sequence>
<reference evidence="2" key="1">
    <citation type="submission" date="2021-04" db="EMBL/GenBank/DDBJ databases">
        <title>Genome based classification of Actinospica acidithermotolerans sp. nov., an actinobacterium isolated from an Indonesian hot spring.</title>
        <authorList>
            <person name="Kusuma A.B."/>
            <person name="Putra K.E."/>
            <person name="Nafisah S."/>
            <person name="Loh J."/>
            <person name="Nouioui I."/>
            <person name="Goodfellow M."/>
        </authorList>
    </citation>
    <scope>NUCLEOTIDE SEQUENCE</scope>
    <source>
        <strain evidence="2">MGRD01-02</strain>
    </source>
</reference>
<dbReference type="AlphaFoldDB" id="A0A941IIW4"/>
<gene>
    <name evidence="2" type="ORF">KDK95_02500</name>
</gene>
<evidence type="ECO:0000256" key="1">
    <source>
        <dbReference type="SAM" id="Phobius"/>
    </source>
</evidence>
<evidence type="ECO:0000313" key="3">
    <source>
        <dbReference type="Proteomes" id="UP000676325"/>
    </source>
</evidence>
<keyword evidence="1" id="KW-0812">Transmembrane</keyword>
<dbReference type="EMBL" id="JAGSOH010000004">
    <property type="protein sequence ID" value="MBR7825161.1"/>
    <property type="molecule type" value="Genomic_DNA"/>
</dbReference>
<organism evidence="2 3">
    <name type="scientific">Actinospica acidithermotolerans</name>
    <dbReference type="NCBI Taxonomy" id="2828514"/>
    <lineage>
        <taxon>Bacteria</taxon>
        <taxon>Bacillati</taxon>
        <taxon>Actinomycetota</taxon>
        <taxon>Actinomycetes</taxon>
        <taxon>Catenulisporales</taxon>
        <taxon>Actinospicaceae</taxon>
        <taxon>Actinospica</taxon>
    </lineage>
</organism>
<proteinExistence type="predicted"/>
<keyword evidence="3" id="KW-1185">Reference proteome</keyword>
<protein>
    <submittedName>
        <fullName evidence="2">Uncharacterized protein</fullName>
    </submittedName>
</protein>
<name>A0A941IIW4_9ACTN</name>
<keyword evidence="1" id="KW-0472">Membrane</keyword>
<comment type="caution">
    <text evidence="2">The sequence shown here is derived from an EMBL/GenBank/DDBJ whole genome shotgun (WGS) entry which is preliminary data.</text>
</comment>